<dbReference type="Proteomes" id="UP000177268">
    <property type="component" value="Unassembled WGS sequence"/>
</dbReference>
<feature type="DNA-binding region" description="OmpR/PhoB-type" evidence="7">
    <location>
        <begin position="124"/>
        <end position="224"/>
    </location>
</feature>
<dbReference type="InterPro" id="IPR039420">
    <property type="entry name" value="WalR-like"/>
</dbReference>
<keyword evidence="2" id="KW-0902">Two-component regulatory system</keyword>
<evidence type="ECO:0000256" key="7">
    <source>
        <dbReference type="PROSITE-ProRule" id="PRU01091"/>
    </source>
</evidence>
<feature type="domain" description="OmpR/PhoB-type" evidence="9">
    <location>
        <begin position="124"/>
        <end position="224"/>
    </location>
</feature>
<dbReference type="CDD" id="cd00383">
    <property type="entry name" value="trans_reg_C"/>
    <property type="match status" value="1"/>
</dbReference>
<comment type="caution">
    <text evidence="10">The sequence shown here is derived from an EMBL/GenBank/DDBJ whole genome shotgun (WGS) entry which is preliminary data.</text>
</comment>
<dbReference type="GO" id="GO:0032993">
    <property type="term" value="C:protein-DNA complex"/>
    <property type="evidence" value="ECO:0007669"/>
    <property type="project" value="TreeGrafter"/>
</dbReference>
<evidence type="ECO:0000256" key="4">
    <source>
        <dbReference type="ARBA" id="ARBA00023125"/>
    </source>
</evidence>
<dbReference type="InterPro" id="IPR001867">
    <property type="entry name" value="OmpR/PhoB-type_DNA-bd"/>
</dbReference>
<dbReference type="AlphaFoldDB" id="A0A1F5ZGX4"/>
<dbReference type="GO" id="GO:0000976">
    <property type="term" value="F:transcription cis-regulatory region binding"/>
    <property type="evidence" value="ECO:0007669"/>
    <property type="project" value="TreeGrafter"/>
</dbReference>
<accession>A0A1F5ZGX4</accession>
<dbReference type="GO" id="GO:0000156">
    <property type="term" value="F:phosphorelay response regulator activity"/>
    <property type="evidence" value="ECO:0007669"/>
    <property type="project" value="TreeGrafter"/>
</dbReference>
<evidence type="ECO:0000259" key="8">
    <source>
        <dbReference type="PROSITE" id="PS50110"/>
    </source>
</evidence>
<dbReference type="PROSITE" id="PS51755">
    <property type="entry name" value="OMPR_PHOB"/>
    <property type="match status" value="1"/>
</dbReference>
<dbReference type="GO" id="GO:0005829">
    <property type="term" value="C:cytosol"/>
    <property type="evidence" value="ECO:0007669"/>
    <property type="project" value="TreeGrafter"/>
</dbReference>
<dbReference type="InterPro" id="IPR011006">
    <property type="entry name" value="CheY-like_superfamily"/>
</dbReference>
<keyword evidence="4 7" id="KW-0238">DNA-binding</keyword>
<dbReference type="PANTHER" id="PTHR48111">
    <property type="entry name" value="REGULATOR OF RPOS"/>
    <property type="match status" value="1"/>
</dbReference>
<evidence type="ECO:0000256" key="5">
    <source>
        <dbReference type="ARBA" id="ARBA00023163"/>
    </source>
</evidence>
<dbReference type="PROSITE" id="PS50110">
    <property type="entry name" value="RESPONSE_REGULATORY"/>
    <property type="match status" value="1"/>
</dbReference>
<evidence type="ECO:0000313" key="10">
    <source>
        <dbReference type="EMBL" id="OGG11553.1"/>
    </source>
</evidence>
<keyword evidence="3" id="KW-0805">Transcription regulation</keyword>
<evidence type="ECO:0000313" key="11">
    <source>
        <dbReference type="Proteomes" id="UP000177268"/>
    </source>
</evidence>
<keyword evidence="1 6" id="KW-0597">Phosphoprotein</keyword>
<reference evidence="10 11" key="1">
    <citation type="journal article" date="2016" name="Nat. Commun.">
        <title>Thousands of microbial genomes shed light on interconnected biogeochemical processes in an aquifer system.</title>
        <authorList>
            <person name="Anantharaman K."/>
            <person name="Brown C.T."/>
            <person name="Hug L.A."/>
            <person name="Sharon I."/>
            <person name="Castelle C.J."/>
            <person name="Probst A.J."/>
            <person name="Thomas B.C."/>
            <person name="Singh A."/>
            <person name="Wilkins M.J."/>
            <person name="Karaoz U."/>
            <person name="Brodie E.L."/>
            <person name="Williams K.H."/>
            <person name="Hubbard S.S."/>
            <person name="Banfield J.F."/>
        </authorList>
    </citation>
    <scope>NUCLEOTIDE SEQUENCE [LARGE SCALE GENOMIC DNA]</scope>
</reference>
<dbReference type="Pfam" id="PF00486">
    <property type="entry name" value="Trans_reg_C"/>
    <property type="match status" value="1"/>
</dbReference>
<dbReference type="SMART" id="SM00448">
    <property type="entry name" value="REC"/>
    <property type="match status" value="1"/>
</dbReference>
<dbReference type="FunFam" id="3.40.50.2300:FF:000001">
    <property type="entry name" value="DNA-binding response regulator PhoB"/>
    <property type="match status" value="1"/>
</dbReference>
<dbReference type="Gene3D" id="3.40.50.2300">
    <property type="match status" value="1"/>
</dbReference>
<evidence type="ECO:0000259" key="9">
    <source>
        <dbReference type="PROSITE" id="PS51755"/>
    </source>
</evidence>
<sequence>MRILVVEDEHRIAQSIKKGLEQEKYAVDVAYTGSDGFDLAASEDYDIIILDLMLPEMDGLTICQELRKKQIHTPVLVLTAKGQVENKVTGLDAGADDYITKPFSFEELLARIRALIRRPKTVIETKLTVSDLSLDSTSYVVTRKNKLIQLSNKEFSLLEYLMRNADKILTKDQIINHVWNYEADILPNTVEVYIRNLRNKIDNPFTPTKPLIHTVRGFGYKIGA</sequence>
<proteinExistence type="predicted"/>
<dbReference type="InterPro" id="IPR036388">
    <property type="entry name" value="WH-like_DNA-bd_sf"/>
</dbReference>
<dbReference type="PANTHER" id="PTHR48111:SF22">
    <property type="entry name" value="REGULATOR OF RPOS"/>
    <property type="match status" value="1"/>
</dbReference>
<dbReference type="CDD" id="cd17625">
    <property type="entry name" value="REC_OmpR_DrrD-like"/>
    <property type="match status" value="1"/>
</dbReference>
<gene>
    <name evidence="10" type="ORF">A2Z00_04925</name>
</gene>
<dbReference type="InterPro" id="IPR001789">
    <property type="entry name" value="Sig_transdc_resp-reg_receiver"/>
</dbReference>
<name>A0A1F5ZGX4_9BACT</name>
<dbReference type="Pfam" id="PF00072">
    <property type="entry name" value="Response_reg"/>
    <property type="match status" value="1"/>
</dbReference>
<dbReference type="FunFam" id="1.10.10.10:FF:000005">
    <property type="entry name" value="Two-component system response regulator"/>
    <property type="match status" value="1"/>
</dbReference>
<dbReference type="SMART" id="SM00862">
    <property type="entry name" value="Trans_reg_C"/>
    <property type="match status" value="1"/>
</dbReference>
<protein>
    <submittedName>
        <fullName evidence="10">DNA-binding response regulator</fullName>
    </submittedName>
</protein>
<feature type="domain" description="Response regulatory" evidence="8">
    <location>
        <begin position="2"/>
        <end position="116"/>
    </location>
</feature>
<dbReference type="GO" id="GO:0006355">
    <property type="term" value="P:regulation of DNA-templated transcription"/>
    <property type="evidence" value="ECO:0007669"/>
    <property type="project" value="InterPro"/>
</dbReference>
<evidence type="ECO:0000256" key="2">
    <source>
        <dbReference type="ARBA" id="ARBA00023012"/>
    </source>
</evidence>
<dbReference type="Gene3D" id="6.10.250.690">
    <property type="match status" value="1"/>
</dbReference>
<evidence type="ECO:0000256" key="6">
    <source>
        <dbReference type="PROSITE-ProRule" id="PRU00169"/>
    </source>
</evidence>
<dbReference type="SUPFAM" id="SSF52172">
    <property type="entry name" value="CheY-like"/>
    <property type="match status" value="1"/>
</dbReference>
<feature type="modified residue" description="4-aspartylphosphate" evidence="6">
    <location>
        <position position="51"/>
    </location>
</feature>
<dbReference type="Gene3D" id="1.10.10.10">
    <property type="entry name" value="Winged helix-like DNA-binding domain superfamily/Winged helix DNA-binding domain"/>
    <property type="match status" value="1"/>
</dbReference>
<keyword evidence="5" id="KW-0804">Transcription</keyword>
<evidence type="ECO:0000256" key="3">
    <source>
        <dbReference type="ARBA" id="ARBA00023015"/>
    </source>
</evidence>
<dbReference type="STRING" id="1798370.A2Z00_04925"/>
<dbReference type="EMBL" id="MFIZ01000024">
    <property type="protein sequence ID" value="OGG11553.1"/>
    <property type="molecule type" value="Genomic_DNA"/>
</dbReference>
<organism evidence="10 11">
    <name type="scientific">Candidatus Gottesmanbacteria bacterium RBG_13_45_10</name>
    <dbReference type="NCBI Taxonomy" id="1798370"/>
    <lineage>
        <taxon>Bacteria</taxon>
        <taxon>Candidatus Gottesmaniibacteriota</taxon>
    </lineage>
</organism>
<evidence type="ECO:0000256" key="1">
    <source>
        <dbReference type="ARBA" id="ARBA00022553"/>
    </source>
</evidence>